<evidence type="ECO:0000313" key="3">
    <source>
        <dbReference type="Proteomes" id="UP001187192"/>
    </source>
</evidence>
<accession>A0AA87ZMN0</accession>
<dbReference type="Gramene" id="FCD_00020238-RA">
    <property type="protein sequence ID" value="FCD_00020238-RA:cds"/>
    <property type="gene ID" value="FCD_00020238"/>
</dbReference>
<name>A0AA87ZMN0_FICCA</name>
<protein>
    <submittedName>
        <fullName evidence="2">Uncharacterized protein</fullName>
    </submittedName>
</protein>
<sequence length="39" mass="4307">MKGEFGAGHDMDYYCVPEVTLEGDDDDDDDSNYDYAPAA</sequence>
<evidence type="ECO:0000313" key="2">
    <source>
        <dbReference type="EMBL" id="GMN29413.1"/>
    </source>
</evidence>
<evidence type="ECO:0000256" key="1">
    <source>
        <dbReference type="SAM" id="MobiDB-lite"/>
    </source>
</evidence>
<reference evidence="2" key="1">
    <citation type="submission" date="2023-07" db="EMBL/GenBank/DDBJ databases">
        <title>draft genome sequence of fig (Ficus carica).</title>
        <authorList>
            <person name="Takahashi T."/>
            <person name="Nishimura K."/>
        </authorList>
    </citation>
    <scope>NUCLEOTIDE SEQUENCE</scope>
</reference>
<gene>
    <name evidence="2" type="ORF">TIFTF001_046338</name>
</gene>
<comment type="caution">
    <text evidence="2">The sequence shown here is derived from an EMBL/GenBank/DDBJ whole genome shotgun (WGS) entry which is preliminary data.</text>
</comment>
<keyword evidence="3" id="KW-1185">Reference proteome</keyword>
<dbReference type="Proteomes" id="UP001187192">
    <property type="component" value="Unassembled WGS sequence"/>
</dbReference>
<feature type="compositionally biased region" description="Acidic residues" evidence="1">
    <location>
        <begin position="21"/>
        <end position="32"/>
    </location>
</feature>
<organism evidence="2 3">
    <name type="scientific">Ficus carica</name>
    <name type="common">Common fig</name>
    <dbReference type="NCBI Taxonomy" id="3494"/>
    <lineage>
        <taxon>Eukaryota</taxon>
        <taxon>Viridiplantae</taxon>
        <taxon>Streptophyta</taxon>
        <taxon>Embryophyta</taxon>
        <taxon>Tracheophyta</taxon>
        <taxon>Spermatophyta</taxon>
        <taxon>Magnoliopsida</taxon>
        <taxon>eudicotyledons</taxon>
        <taxon>Gunneridae</taxon>
        <taxon>Pentapetalae</taxon>
        <taxon>rosids</taxon>
        <taxon>fabids</taxon>
        <taxon>Rosales</taxon>
        <taxon>Moraceae</taxon>
        <taxon>Ficeae</taxon>
        <taxon>Ficus</taxon>
    </lineage>
</organism>
<proteinExistence type="predicted"/>
<dbReference type="AlphaFoldDB" id="A0AA87ZMN0"/>
<feature type="region of interest" description="Disordered" evidence="1">
    <location>
        <begin position="19"/>
        <end position="39"/>
    </location>
</feature>
<dbReference type="EMBL" id="BTGU01004589">
    <property type="protein sequence ID" value="GMN29413.1"/>
    <property type="molecule type" value="Genomic_DNA"/>
</dbReference>